<keyword evidence="3" id="KW-0808">Transferase</keyword>
<dbReference type="InterPro" id="IPR029044">
    <property type="entry name" value="Nucleotide-diphossugar_trans"/>
</dbReference>
<keyword evidence="1" id="KW-0812">Transmembrane</keyword>
<dbReference type="CDD" id="cd00761">
    <property type="entry name" value="Glyco_tranf_GTA_type"/>
    <property type="match status" value="1"/>
</dbReference>
<evidence type="ECO:0000259" key="2">
    <source>
        <dbReference type="Pfam" id="PF00535"/>
    </source>
</evidence>
<keyword evidence="1" id="KW-1133">Transmembrane helix</keyword>
<dbReference type="Pfam" id="PF00535">
    <property type="entry name" value="Glycos_transf_2"/>
    <property type="match status" value="1"/>
</dbReference>
<dbReference type="AlphaFoldDB" id="T1RNT5"/>
<evidence type="ECO:0000313" key="3">
    <source>
        <dbReference type="EMBL" id="AGM38665.1"/>
    </source>
</evidence>
<dbReference type="GO" id="GO:0016758">
    <property type="term" value="F:hexosyltransferase activity"/>
    <property type="evidence" value="ECO:0007669"/>
    <property type="project" value="UniProtKB-ARBA"/>
</dbReference>
<reference evidence="3" key="2">
    <citation type="submission" date="2013-03" db="EMBL/GenBank/DDBJ databases">
        <authorList>
            <person name="Howell K."/>
            <person name="Weinert L."/>
            <person name="Luan S.-L."/>
            <person name="Peters S."/>
            <person name="Aragon V."/>
            <person name="Angen O."/>
            <person name="Tucker A.W."/>
            <person name="Maskell D.J."/>
        </authorList>
    </citation>
    <scope>NUCLEOTIDE SEQUENCE</scope>
    <source>
        <strain evidence="3">SW114</strain>
    </source>
</reference>
<dbReference type="InterPro" id="IPR001173">
    <property type="entry name" value="Glyco_trans_2-like"/>
</dbReference>
<accession>T1RNT5</accession>
<dbReference type="PANTHER" id="PTHR22916:SF3">
    <property type="entry name" value="UDP-GLCNAC:BETAGAL BETA-1,3-N-ACETYLGLUCOSAMINYLTRANSFERASE-LIKE PROTEIN 1"/>
    <property type="match status" value="1"/>
</dbReference>
<keyword evidence="1" id="KW-0472">Membrane</keyword>
<feature type="domain" description="Glycosyltransferase 2-like" evidence="2">
    <location>
        <begin position="37"/>
        <end position="166"/>
    </location>
</feature>
<reference evidence="3" key="1">
    <citation type="journal article" date="2013" name="J. Bacteriol.">
        <title>Gene content and diversity of the loci encoding biosynthesis of capsular polysaccharides of the 15 serovar reference strains of Haemophilus parasuis.</title>
        <authorList>
            <consortium name="BRaDP1T Consortium"/>
            <person name="Howell K.J."/>
            <person name="Weinert L.A."/>
            <person name="Luan S.L."/>
            <person name="Peters S.E."/>
            <person name="Chaudhuri R.R."/>
            <person name="Harris D."/>
            <person name="Angen O."/>
            <person name="Aragon V."/>
            <person name="Parkhill J."/>
            <person name="Langford P.R."/>
            <person name="Rycroft A.N."/>
            <person name="Wren B.W."/>
            <person name="Tucker A.W."/>
            <person name="Maskell D.J."/>
        </authorList>
    </citation>
    <scope>NUCLEOTIDE SEQUENCE</scope>
    <source>
        <strain evidence="3">SW114</strain>
    </source>
</reference>
<sequence length="353" mass="41483">MGVGLIVLLKIISSKQEIWLNNSKIGKLITMEKLLTITVPVYNTEQYLPKCLDSLIVNNDLMDVLQVLIVIDGSPDNSVKVAQAYADKYPDTFFVIEKENGGHGSAINKGLELATGKYFKVLDSDDWFDTEVFKQFLDNLQRIDVDVVLTDVVREFVFENRQAVDSVKEPVGKIFNYFPEYNALAMAKQTYKLSLLKDSNLKLPEKMFYVDTIYARQPVLYAQSFIYYNYPLYRYFIGRSGQSVSIESSLRNREHYKYVFKFLYEQEREILRGRIKELELYKTLNNLIYSVLSHLDYQKSKEELKEWDSYIRNNVVEREIKSGKVYYLYNLLPFFIYKALFLSYLNLKKLFKK</sequence>
<protein>
    <submittedName>
        <fullName evidence="3">Glycosyltransferase</fullName>
    </submittedName>
</protein>
<dbReference type="PANTHER" id="PTHR22916">
    <property type="entry name" value="GLYCOSYLTRANSFERASE"/>
    <property type="match status" value="1"/>
</dbReference>
<dbReference type="SUPFAM" id="SSF53448">
    <property type="entry name" value="Nucleotide-diphospho-sugar transferases"/>
    <property type="match status" value="1"/>
</dbReference>
<organism evidence="3">
    <name type="scientific">Glaesserella parasuis</name>
    <name type="common">Haemophilus parasuis</name>
    <dbReference type="NCBI Taxonomy" id="738"/>
    <lineage>
        <taxon>Bacteria</taxon>
        <taxon>Pseudomonadati</taxon>
        <taxon>Pseudomonadota</taxon>
        <taxon>Gammaproteobacteria</taxon>
        <taxon>Pasteurellales</taxon>
        <taxon>Pasteurellaceae</taxon>
        <taxon>Glaesserella</taxon>
    </lineage>
</organism>
<feature type="transmembrane region" description="Helical" evidence="1">
    <location>
        <begin position="326"/>
        <end position="347"/>
    </location>
</feature>
<dbReference type="Gene3D" id="3.90.550.10">
    <property type="entry name" value="Spore Coat Polysaccharide Biosynthesis Protein SpsA, Chain A"/>
    <property type="match status" value="1"/>
</dbReference>
<evidence type="ECO:0000256" key="1">
    <source>
        <dbReference type="SAM" id="Phobius"/>
    </source>
</evidence>
<proteinExistence type="predicted"/>
<dbReference type="EMBL" id="KC795323">
    <property type="protein sequence ID" value="AGM38665.1"/>
    <property type="molecule type" value="Genomic_DNA"/>
</dbReference>
<gene>
    <name evidence="3" type="primary">gltB3</name>
</gene>
<name>T1RNT5_GLAPU</name>